<gene>
    <name evidence="12" type="ORF">GPM918_LOCUS5403</name>
    <name evidence="11" type="ORF">OVA965_LOCUS1022</name>
    <name evidence="14" type="ORF">SRO942_LOCUS5403</name>
    <name evidence="13" type="ORF">TMI583_LOCUS1023</name>
</gene>
<dbReference type="Proteomes" id="UP000682733">
    <property type="component" value="Unassembled WGS sequence"/>
</dbReference>
<keyword evidence="4" id="KW-0297">G-protein coupled receptor</keyword>
<evidence type="ECO:0000256" key="4">
    <source>
        <dbReference type="ARBA" id="ARBA00023040"/>
    </source>
</evidence>
<dbReference type="EMBL" id="CAJNOK010000169">
    <property type="protein sequence ID" value="CAF0734168.1"/>
    <property type="molecule type" value="Genomic_DNA"/>
</dbReference>
<comment type="caution">
    <text evidence="12">The sequence shown here is derived from an EMBL/GenBank/DDBJ whole genome shotgun (WGS) entry which is preliminary data.</text>
</comment>
<organism evidence="12 15">
    <name type="scientific">Didymodactylos carnosus</name>
    <dbReference type="NCBI Taxonomy" id="1234261"/>
    <lineage>
        <taxon>Eukaryota</taxon>
        <taxon>Metazoa</taxon>
        <taxon>Spiralia</taxon>
        <taxon>Gnathifera</taxon>
        <taxon>Rotifera</taxon>
        <taxon>Eurotatoria</taxon>
        <taxon>Bdelloidea</taxon>
        <taxon>Philodinida</taxon>
        <taxon>Philodinidae</taxon>
        <taxon>Didymodactylos</taxon>
    </lineage>
</organism>
<accession>A0A813VK93</accession>
<feature type="region of interest" description="Disordered" evidence="8">
    <location>
        <begin position="354"/>
        <end position="376"/>
    </location>
</feature>
<feature type="transmembrane region" description="Helical" evidence="9">
    <location>
        <begin position="195"/>
        <end position="215"/>
    </location>
</feature>
<evidence type="ECO:0000256" key="8">
    <source>
        <dbReference type="SAM" id="MobiDB-lite"/>
    </source>
</evidence>
<evidence type="ECO:0000256" key="1">
    <source>
        <dbReference type="ARBA" id="ARBA00004141"/>
    </source>
</evidence>
<keyword evidence="6" id="KW-0675">Receptor</keyword>
<feature type="transmembrane region" description="Helical" evidence="9">
    <location>
        <begin position="299"/>
        <end position="318"/>
    </location>
</feature>
<dbReference type="AlphaFoldDB" id="A0A813VK93"/>
<dbReference type="EMBL" id="CAJNOQ010000780">
    <property type="protein sequence ID" value="CAF0837850.1"/>
    <property type="molecule type" value="Genomic_DNA"/>
</dbReference>
<evidence type="ECO:0000313" key="13">
    <source>
        <dbReference type="EMBL" id="CAF3510503.1"/>
    </source>
</evidence>
<sequence length="423" mass="48948">MFHELNVTNSSQHLFHRTLQKIGVYYMILIFGLGFIGNSISCFIFTRSKLRRLGCSSYLTALSLSDNGYLLCLAIIWLENVRIYIFHYNGICQATVYLTTVFSSLSVWFTLAFTTERFVVVAYPLKRHYYRSTTRARVVIFCLTVIAGVLYSSSLWTNGIEIINATTTVLPVYGSRCVTIREWLKFTRRMNICDVFLTFILPFIGIVTFNLLIIYKSGNYDRLLEKNHIQSSSAGLKNLVKHRLKRSTYHKRITRMLLIISSTFLLLNTPMHVLKIYYFFFSPPNVDDKTSNESIIEQFTFYLFYTNFSINFFLYSLCGKNFRTSLSTLFHFRTLTTKKVKGVDDGMGITENHLYNNPNNSSTASHEQMTTTIGGGDQRLRNDSKRYLSATIKYHHNTKQKKKSLKVELIPSLQSHYSQLSVK</sequence>
<evidence type="ECO:0000313" key="11">
    <source>
        <dbReference type="EMBL" id="CAF0734168.1"/>
    </source>
</evidence>
<dbReference type="PROSITE" id="PS50262">
    <property type="entry name" value="G_PROTEIN_RECEP_F1_2"/>
    <property type="match status" value="1"/>
</dbReference>
<dbReference type="CDD" id="cd14978">
    <property type="entry name" value="7tmA_FMRFamide_R-like"/>
    <property type="match status" value="1"/>
</dbReference>
<evidence type="ECO:0000313" key="15">
    <source>
        <dbReference type="Proteomes" id="UP000663829"/>
    </source>
</evidence>
<keyword evidence="7" id="KW-0807">Transducer</keyword>
<dbReference type="InterPro" id="IPR017452">
    <property type="entry name" value="GPCR_Rhodpsn_7TM"/>
</dbReference>
<evidence type="ECO:0000256" key="7">
    <source>
        <dbReference type="ARBA" id="ARBA00023224"/>
    </source>
</evidence>
<evidence type="ECO:0000256" key="6">
    <source>
        <dbReference type="ARBA" id="ARBA00023170"/>
    </source>
</evidence>
<keyword evidence="2 9" id="KW-0812">Transmembrane</keyword>
<dbReference type="OrthoDB" id="9990906at2759"/>
<dbReference type="PANTHER" id="PTHR24243:SF230">
    <property type="entry name" value="G-PROTEIN COUPLED RECEPTORS FAMILY 1 PROFILE DOMAIN-CONTAINING PROTEIN"/>
    <property type="match status" value="1"/>
</dbReference>
<keyword evidence="15" id="KW-1185">Reference proteome</keyword>
<evidence type="ECO:0000256" key="5">
    <source>
        <dbReference type="ARBA" id="ARBA00023136"/>
    </source>
</evidence>
<dbReference type="Pfam" id="PF00001">
    <property type="entry name" value="7tm_1"/>
    <property type="match status" value="1"/>
</dbReference>
<dbReference type="PANTHER" id="PTHR24243">
    <property type="entry name" value="G-PROTEIN COUPLED RECEPTOR"/>
    <property type="match status" value="1"/>
</dbReference>
<dbReference type="Proteomes" id="UP000681722">
    <property type="component" value="Unassembled WGS sequence"/>
</dbReference>
<evidence type="ECO:0000259" key="10">
    <source>
        <dbReference type="PROSITE" id="PS50262"/>
    </source>
</evidence>
<dbReference type="SUPFAM" id="SSF81321">
    <property type="entry name" value="Family A G protein-coupled receptor-like"/>
    <property type="match status" value="1"/>
</dbReference>
<dbReference type="Proteomes" id="UP000677228">
    <property type="component" value="Unassembled WGS sequence"/>
</dbReference>
<evidence type="ECO:0000256" key="3">
    <source>
        <dbReference type="ARBA" id="ARBA00022989"/>
    </source>
</evidence>
<keyword evidence="3 9" id="KW-1133">Transmembrane helix</keyword>
<dbReference type="Gene3D" id="1.20.1070.10">
    <property type="entry name" value="Rhodopsin 7-helix transmembrane proteins"/>
    <property type="match status" value="1"/>
</dbReference>
<dbReference type="EMBL" id="CAJOBC010000780">
    <property type="protein sequence ID" value="CAF3625101.1"/>
    <property type="molecule type" value="Genomic_DNA"/>
</dbReference>
<dbReference type="Proteomes" id="UP000663829">
    <property type="component" value="Unassembled WGS sequence"/>
</dbReference>
<dbReference type="GO" id="GO:0004930">
    <property type="term" value="F:G protein-coupled receptor activity"/>
    <property type="evidence" value="ECO:0007669"/>
    <property type="project" value="UniProtKB-KW"/>
</dbReference>
<feature type="transmembrane region" description="Helical" evidence="9">
    <location>
        <begin position="137"/>
        <end position="156"/>
    </location>
</feature>
<feature type="transmembrane region" description="Helical" evidence="9">
    <location>
        <begin position="58"/>
        <end position="78"/>
    </location>
</feature>
<dbReference type="InterPro" id="IPR000276">
    <property type="entry name" value="GPCR_Rhodpsn"/>
</dbReference>
<keyword evidence="5 9" id="KW-0472">Membrane</keyword>
<feature type="compositionally biased region" description="Polar residues" evidence="8">
    <location>
        <begin position="354"/>
        <end position="372"/>
    </location>
</feature>
<feature type="domain" description="G-protein coupled receptors family 1 profile" evidence="10">
    <location>
        <begin position="37"/>
        <end position="315"/>
    </location>
</feature>
<protein>
    <recommendedName>
        <fullName evidence="10">G-protein coupled receptors family 1 profile domain-containing protein</fullName>
    </recommendedName>
</protein>
<evidence type="ECO:0000256" key="2">
    <source>
        <dbReference type="ARBA" id="ARBA00022692"/>
    </source>
</evidence>
<comment type="subcellular location">
    <subcellularLocation>
        <location evidence="1">Membrane</location>
        <topology evidence="1">Multi-pass membrane protein</topology>
    </subcellularLocation>
</comment>
<reference evidence="12" key="1">
    <citation type="submission" date="2021-02" db="EMBL/GenBank/DDBJ databases">
        <authorList>
            <person name="Nowell W R."/>
        </authorList>
    </citation>
    <scope>NUCLEOTIDE SEQUENCE</scope>
</reference>
<dbReference type="EMBL" id="CAJOBA010000169">
    <property type="protein sequence ID" value="CAF3510503.1"/>
    <property type="molecule type" value="Genomic_DNA"/>
</dbReference>
<proteinExistence type="predicted"/>
<evidence type="ECO:0000313" key="14">
    <source>
        <dbReference type="EMBL" id="CAF3625101.1"/>
    </source>
</evidence>
<dbReference type="PRINTS" id="PR00237">
    <property type="entry name" value="GPCRRHODOPSN"/>
</dbReference>
<feature type="transmembrane region" description="Helical" evidence="9">
    <location>
        <begin position="24"/>
        <end position="46"/>
    </location>
</feature>
<dbReference type="GO" id="GO:0005886">
    <property type="term" value="C:plasma membrane"/>
    <property type="evidence" value="ECO:0007669"/>
    <property type="project" value="TreeGrafter"/>
</dbReference>
<name>A0A813VK93_9BILA</name>
<evidence type="ECO:0000313" key="12">
    <source>
        <dbReference type="EMBL" id="CAF0837850.1"/>
    </source>
</evidence>
<feature type="transmembrane region" description="Helical" evidence="9">
    <location>
        <begin position="256"/>
        <end position="279"/>
    </location>
</feature>
<evidence type="ECO:0000256" key="9">
    <source>
        <dbReference type="SAM" id="Phobius"/>
    </source>
</evidence>